<organism evidence="1 2">
    <name type="scientific">Acanthoscelides obtectus</name>
    <name type="common">Bean weevil</name>
    <name type="synonym">Bruchus obtectus</name>
    <dbReference type="NCBI Taxonomy" id="200917"/>
    <lineage>
        <taxon>Eukaryota</taxon>
        <taxon>Metazoa</taxon>
        <taxon>Ecdysozoa</taxon>
        <taxon>Arthropoda</taxon>
        <taxon>Hexapoda</taxon>
        <taxon>Insecta</taxon>
        <taxon>Pterygota</taxon>
        <taxon>Neoptera</taxon>
        <taxon>Endopterygota</taxon>
        <taxon>Coleoptera</taxon>
        <taxon>Polyphaga</taxon>
        <taxon>Cucujiformia</taxon>
        <taxon>Chrysomeloidea</taxon>
        <taxon>Chrysomelidae</taxon>
        <taxon>Bruchinae</taxon>
        <taxon>Bruchini</taxon>
        <taxon>Acanthoscelides</taxon>
    </lineage>
</organism>
<dbReference type="AlphaFoldDB" id="A0A9P0K180"/>
<evidence type="ECO:0000313" key="2">
    <source>
        <dbReference type="Proteomes" id="UP001152888"/>
    </source>
</evidence>
<sequence>MSIIVQGVMFHSRDTHCPTWKLCISEATCGKTCVLVQCVENYNNNNSQQYLRNFTSRSNTPSLQVCTCRGIIILVNWPVGKTMKVKT</sequence>
<keyword evidence="2" id="KW-1185">Reference proteome</keyword>
<comment type="caution">
    <text evidence="1">The sequence shown here is derived from an EMBL/GenBank/DDBJ whole genome shotgun (WGS) entry which is preliminary data.</text>
</comment>
<reference evidence="1" key="1">
    <citation type="submission" date="2022-03" db="EMBL/GenBank/DDBJ databases">
        <authorList>
            <person name="Sayadi A."/>
        </authorList>
    </citation>
    <scope>NUCLEOTIDE SEQUENCE</scope>
</reference>
<evidence type="ECO:0000313" key="1">
    <source>
        <dbReference type="EMBL" id="CAH1961626.1"/>
    </source>
</evidence>
<gene>
    <name evidence="1" type="ORF">ACAOBT_LOCUS4256</name>
</gene>
<dbReference type="EMBL" id="CAKOFQ010006696">
    <property type="protein sequence ID" value="CAH1961626.1"/>
    <property type="molecule type" value="Genomic_DNA"/>
</dbReference>
<proteinExistence type="predicted"/>
<protein>
    <submittedName>
        <fullName evidence="1">Uncharacterized protein</fullName>
    </submittedName>
</protein>
<name>A0A9P0K180_ACAOB</name>
<accession>A0A9P0K180</accession>
<dbReference type="Proteomes" id="UP001152888">
    <property type="component" value="Unassembled WGS sequence"/>
</dbReference>